<dbReference type="InterPro" id="IPR001444">
    <property type="entry name" value="Flag_bb_rod_N"/>
</dbReference>
<protein>
    <submittedName>
        <fullName evidence="8">Flagellar basal-body rod protein FlgG</fullName>
    </submittedName>
</protein>
<sequence>MSYGMYLSAEGAKAQSRRLEVISNNMANVNTVGFKPDVAIFQARFAEAIQQGDVAPGMKGLPDIGGGVKTIETRTSFAPGKLERTGNSGDVAILGDGYFAVEPETGDKPLLSRAGSFRVDAQNRLVMADSGRPVLSAGGAPVLLDPTQTYAITADGYVEQGDEQTPLALVKPNSNDDLQKIGGNLFESRAEVFPVPAAQREVAQGFLEMSGANSTEQMMQLIETNRAFEANTQMIRHQDTATGSLISRLLGA</sequence>
<dbReference type="PROSITE" id="PS00588">
    <property type="entry name" value="FLAGELLA_BB_ROD"/>
    <property type="match status" value="1"/>
</dbReference>
<dbReference type="InterPro" id="IPR037925">
    <property type="entry name" value="FlgE/F/G-like"/>
</dbReference>
<name>A0A5C6AIY9_9BACT</name>
<dbReference type="EMBL" id="SJPR01000001">
    <property type="protein sequence ID" value="TWT99370.1"/>
    <property type="molecule type" value="Genomic_DNA"/>
</dbReference>
<comment type="subcellular location">
    <subcellularLocation>
        <location evidence="1 4">Bacterial flagellum basal body</location>
    </subcellularLocation>
</comment>
<evidence type="ECO:0000256" key="1">
    <source>
        <dbReference type="ARBA" id="ARBA00004117"/>
    </source>
</evidence>
<dbReference type="Pfam" id="PF22692">
    <property type="entry name" value="LlgE_F_G_D1"/>
    <property type="match status" value="1"/>
</dbReference>
<feature type="domain" description="Flagellar hook protein FlgE/F/G-like D1" evidence="7">
    <location>
        <begin position="92"/>
        <end position="158"/>
    </location>
</feature>
<dbReference type="GO" id="GO:0009425">
    <property type="term" value="C:bacterial-type flagellum basal body"/>
    <property type="evidence" value="ECO:0007669"/>
    <property type="project" value="UniProtKB-SubCell"/>
</dbReference>
<feature type="domain" description="Flagellar basal-body/hook protein C-terminal" evidence="6">
    <location>
        <begin position="203"/>
        <end position="246"/>
    </location>
</feature>
<evidence type="ECO:0000256" key="4">
    <source>
        <dbReference type="RuleBase" id="RU362116"/>
    </source>
</evidence>
<dbReference type="GO" id="GO:0071978">
    <property type="term" value="P:bacterial-type flagellum-dependent swarming motility"/>
    <property type="evidence" value="ECO:0007669"/>
    <property type="project" value="TreeGrafter"/>
</dbReference>
<dbReference type="NCBIfam" id="TIGR03506">
    <property type="entry name" value="FlgEFG_subfam"/>
    <property type="match status" value="1"/>
</dbReference>
<dbReference type="InterPro" id="IPR010930">
    <property type="entry name" value="Flg_bb/hook_C_dom"/>
</dbReference>
<keyword evidence="3 4" id="KW-0975">Bacterial flagellum</keyword>
<dbReference type="InterPro" id="IPR053967">
    <property type="entry name" value="LlgE_F_G-like_D1"/>
</dbReference>
<keyword evidence="8" id="KW-0966">Cell projection</keyword>
<proteinExistence type="inferred from homology"/>
<organism evidence="8 9">
    <name type="scientific">Botrimarina colliarenosi</name>
    <dbReference type="NCBI Taxonomy" id="2528001"/>
    <lineage>
        <taxon>Bacteria</taxon>
        <taxon>Pseudomonadati</taxon>
        <taxon>Planctomycetota</taxon>
        <taxon>Planctomycetia</taxon>
        <taxon>Pirellulales</taxon>
        <taxon>Lacipirellulaceae</taxon>
        <taxon>Botrimarina</taxon>
    </lineage>
</organism>
<accession>A0A5C6AIY9</accession>
<dbReference type="SUPFAM" id="SSF117143">
    <property type="entry name" value="Flagellar hook protein flgE"/>
    <property type="match status" value="1"/>
</dbReference>
<keyword evidence="8" id="KW-0969">Cilium</keyword>
<dbReference type="RefSeq" id="WP_146441971.1">
    <property type="nucleotide sequence ID" value="NZ_SJPR01000001.1"/>
</dbReference>
<dbReference type="AlphaFoldDB" id="A0A5C6AIY9"/>
<dbReference type="Pfam" id="PF00460">
    <property type="entry name" value="Flg_bb_rod"/>
    <property type="match status" value="1"/>
</dbReference>
<dbReference type="PANTHER" id="PTHR30435">
    <property type="entry name" value="FLAGELLAR PROTEIN"/>
    <property type="match status" value="1"/>
</dbReference>
<dbReference type="OrthoDB" id="9804559at2"/>
<evidence type="ECO:0000256" key="3">
    <source>
        <dbReference type="ARBA" id="ARBA00023143"/>
    </source>
</evidence>
<evidence type="ECO:0000259" key="6">
    <source>
        <dbReference type="Pfam" id="PF06429"/>
    </source>
</evidence>
<keyword evidence="8" id="KW-0282">Flagellum</keyword>
<evidence type="ECO:0000256" key="2">
    <source>
        <dbReference type="ARBA" id="ARBA00009677"/>
    </source>
</evidence>
<dbReference type="PANTHER" id="PTHR30435:SF19">
    <property type="entry name" value="FLAGELLAR BASAL-BODY ROD PROTEIN FLGG"/>
    <property type="match status" value="1"/>
</dbReference>
<evidence type="ECO:0000259" key="5">
    <source>
        <dbReference type="Pfam" id="PF00460"/>
    </source>
</evidence>
<dbReference type="Proteomes" id="UP000317421">
    <property type="component" value="Unassembled WGS sequence"/>
</dbReference>
<gene>
    <name evidence="8" type="primary">flgG_2</name>
    <name evidence="8" type="ORF">Pla108_03070</name>
</gene>
<dbReference type="InterPro" id="IPR019776">
    <property type="entry name" value="Flagellar_basal_body_rod_CS"/>
</dbReference>
<evidence type="ECO:0000259" key="7">
    <source>
        <dbReference type="Pfam" id="PF22692"/>
    </source>
</evidence>
<comment type="caution">
    <text evidence="8">The sequence shown here is derived from an EMBL/GenBank/DDBJ whole genome shotgun (WGS) entry which is preliminary data.</text>
</comment>
<keyword evidence="9" id="KW-1185">Reference proteome</keyword>
<reference evidence="8 9" key="1">
    <citation type="submission" date="2019-02" db="EMBL/GenBank/DDBJ databases">
        <title>Deep-cultivation of Planctomycetes and their phenomic and genomic characterization uncovers novel biology.</title>
        <authorList>
            <person name="Wiegand S."/>
            <person name="Jogler M."/>
            <person name="Boedeker C."/>
            <person name="Pinto D."/>
            <person name="Vollmers J."/>
            <person name="Rivas-Marin E."/>
            <person name="Kohn T."/>
            <person name="Peeters S.H."/>
            <person name="Heuer A."/>
            <person name="Rast P."/>
            <person name="Oberbeckmann S."/>
            <person name="Bunk B."/>
            <person name="Jeske O."/>
            <person name="Meyerdierks A."/>
            <person name="Storesund J.E."/>
            <person name="Kallscheuer N."/>
            <person name="Luecker S."/>
            <person name="Lage O.M."/>
            <person name="Pohl T."/>
            <person name="Merkel B.J."/>
            <person name="Hornburger P."/>
            <person name="Mueller R.-W."/>
            <person name="Bruemmer F."/>
            <person name="Labrenz M."/>
            <person name="Spormann A.M."/>
            <person name="Op Den Camp H."/>
            <person name="Overmann J."/>
            <person name="Amann R."/>
            <person name="Jetten M.S.M."/>
            <person name="Mascher T."/>
            <person name="Medema M.H."/>
            <person name="Devos D.P."/>
            <person name="Kaster A.-K."/>
            <person name="Ovreas L."/>
            <person name="Rohde M."/>
            <person name="Galperin M.Y."/>
            <person name="Jogler C."/>
        </authorList>
    </citation>
    <scope>NUCLEOTIDE SEQUENCE [LARGE SCALE GENOMIC DNA]</scope>
    <source>
        <strain evidence="8 9">Pla108</strain>
    </source>
</reference>
<dbReference type="InterPro" id="IPR020013">
    <property type="entry name" value="Flagellar_FlgE/F/G"/>
</dbReference>
<evidence type="ECO:0000313" key="9">
    <source>
        <dbReference type="Proteomes" id="UP000317421"/>
    </source>
</evidence>
<comment type="similarity">
    <text evidence="2 4">Belongs to the flagella basal body rod proteins family.</text>
</comment>
<dbReference type="Pfam" id="PF06429">
    <property type="entry name" value="Flg_bbr_C"/>
    <property type="match status" value="1"/>
</dbReference>
<evidence type="ECO:0000313" key="8">
    <source>
        <dbReference type="EMBL" id="TWT99370.1"/>
    </source>
</evidence>
<feature type="domain" description="Flagellar basal body rod protein N-terminal" evidence="5">
    <location>
        <begin position="5"/>
        <end position="35"/>
    </location>
</feature>